<dbReference type="AlphaFoldDB" id="A0A139HUP9"/>
<sequence>MPDQYDSLPVYSAQQQLRSRLTLLPDRVNHCRRIQPNSSSVRDLRCAKPDEAFTAFETYAMPDQILMSLVVLERPLCALESRSGCRQLVSACGLARASSDPSGERRPYDLRVATIHPAQQQLRSRLTLLPNRVPRSQPHSRSVRDLHCVGPGAGVCRLRKRNASGLEVRDLPAILDVEATLVSHGIRSPSGGARKCSSEAGF</sequence>
<name>A0A139HUP9_9PEZI</name>
<evidence type="ECO:0000313" key="2">
    <source>
        <dbReference type="Proteomes" id="UP000070133"/>
    </source>
</evidence>
<evidence type="ECO:0000313" key="1">
    <source>
        <dbReference type="EMBL" id="KXT06137.1"/>
    </source>
</evidence>
<keyword evidence="2" id="KW-1185">Reference proteome</keyword>
<organism evidence="1 2">
    <name type="scientific">Pseudocercospora eumusae</name>
    <dbReference type="NCBI Taxonomy" id="321146"/>
    <lineage>
        <taxon>Eukaryota</taxon>
        <taxon>Fungi</taxon>
        <taxon>Dikarya</taxon>
        <taxon>Ascomycota</taxon>
        <taxon>Pezizomycotina</taxon>
        <taxon>Dothideomycetes</taxon>
        <taxon>Dothideomycetidae</taxon>
        <taxon>Mycosphaerellales</taxon>
        <taxon>Mycosphaerellaceae</taxon>
        <taxon>Pseudocercospora</taxon>
    </lineage>
</organism>
<protein>
    <submittedName>
        <fullName evidence="1">Uncharacterized protein</fullName>
    </submittedName>
</protein>
<comment type="caution">
    <text evidence="1">The sequence shown here is derived from an EMBL/GenBank/DDBJ whole genome shotgun (WGS) entry which is preliminary data.</text>
</comment>
<dbReference type="EMBL" id="LFZN01000008">
    <property type="protein sequence ID" value="KXT06137.1"/>
    <property type="molecule type" value="Genomic_DNA"/>
</dbReference>
<gene>
    <name evidence="1" type="ORF">AC578_1359</name>
</gene>
<dbReference type="Proteomes" id="UP000070133">
    <property type="component" value="Unassembled WGS sequence"/>
</dbReference>
<proteinExistence type="predicted"/>
<accession>A0A139HUP9</accession>
<reference evidence="1 2" key="1">
    <citation type="submission" date="2015-07" db="EMBL/GenBank/DDBJ databases">
        <title>Comparative genomics of the Sigatoka disease complex on banana suggests a link between parallel evolutionary changes in Pseudocercospora fijiensis and Pseudocercospora eumusae and increased virulence on the banana host.</title>
        <authorList>
            <person name="Chang T.-C."/>
            <person name="Salvucci A."/>
            <person name="Crous P.W."/>
            <person name="Stergiopoulos I."/>
        </authorList>
    </citation>
    <scope>NUCLEOTIDE SEQUENCE [LARGE SCALE GENOMIC DNA]</scope>
    <source>
        <strain evidence="1 2">CBS 114824</strain>
    </source>
</reference>